<proteinExistence type="predicted"/>
<feature type="transmembrane region" description="Helical" evidence="1">
    <location>
        <begin position="37"/>
        <end position="59"/>
    </location>
</feature>
<keyword evidence="1" id="KW-0472">Membrane</keyword>
<keyword evidence="3" id="KW-1185">Reference proteome</keyword>
<sequence>MKAKYAIIIFLVGFLITLFGAWLKITHFSFGPFNGNICLTIGSVIQGLGILLIIFKVLTNQRFKDFLNK</sequence>
<name>A0ABT2W5N4_9FLAO</name>
<evidence type="ECO:0000313" key="3">
    <source>
        <dbReference type="Proteomes" id="UP001208649"/>
    </source>
</evidence>
<feature type="transmembrane region" description="Helical" evidence="1">
    <location>
        <begin position="7"/>
        <end position="25"/>
    </location>
</feature>
<dbReference type="EMBL" id="JAOTEM010000001">
    <property type="protein sequence ID" value="MCU7616714.1"/>
    <property type="molecule type" value="Genomic_DNA"/>
</dbReference>
<organism evidence="2 3">
    <name type="scientific">Chryseobacterium edaphi</name>
    <dbReference type="NCBI Taxonomy" id="2976532"/>
    <lineage>
        <taxon>Bacteria</taxon>
        <taxon>Pseudomonadati</taxon>
        <taxon>Bacteroidota</taxon>
        <taxon>Flavobacteriia</taxon>
        <taxon>Flavobacteriales</taxon>
        <taxon>Weeksellaceae</taxon>
        <taxon>Chryseobacterium group</taxon>
        <taxon>Chryseobacterium</taxon>
    </lineage>
</organism>
<reference evidence="3" key="1">
    <citation type="submission" date="2023-07" db="EMBL/GenBank/DDBJ databases">
        <title>Chryseobacterium sp. strain PBS4-4 Genome sequencing and assembly.</title>
        <authorList>
            <person name="Jung Y."/>
        </authorList>
    </citation>
    <scope>NUCLEOTIDE SEQUENCE [LARGE SCALE GENOMIC DNA]</scope>
    <source>
        <strain evidence="3">PBS4-4</strain>
    </source>
</reference>
<dbReference type="RefSeq" id="WP_263002146.1">
    <property type="nucleotide sequence ID" value="NZ_JAOTEM010000001.1"/>
</dbReference>
<evidence type="ECO:0000313" key="2">
    <source>
        <dbReference type="EMBL" id="MCU7616714.1"/>
    </source>
</evidence>
<evidence type="ECO:0000256" key="1">
    <source>
        <dbReference type="SAM" id="Phobius"/>
    </source>
</evidence>
<dbReference type="Proteomes" id="UP001208649">
    <property type="component" value="Unassembled WGS sequence"/>
</dbReference>
<comment type="caution">
    <text evidence="2">The sequence shown here is derived from an EMBL/GenBank/DDBJ whole genome shotgun (WGS) entry which is preliminary data.</text>
</comment>
<protein>
    <submittedName>
        <fullName evidence="2">Gliding motility protein GldL</fullName>
    </submittedName>
</protein>
<gene>
    <name evidence="2" type="ORF">NZ698_05855</name>
</gene>
<keyword evidence="1" id="KW-1133">Transmembrane helix</keyword>
<keyword evidence="1" id="KW-0812">Transmembrane</keyword>
<accession>A0ABT2W5N4</accession>